<dbReference type="InterPro" id="IPR013087">
    <property type="entry name" value="Znf_C2H2_type"/>
</dbReference>
<dbReference type="EMBL" id="KN825575">
    <property type="protein sequence ID" value="KIK84610.1"/>
    <property type="molecule type" value="Genomic_DNA"/>
</dbReference>
<dbReference type="HOGENOM" id="CLU_098736_0_0_1"/>
<dbReference type="GO" id="GO:0008270">
    <property type="term" value="F:zinc ion binding"/>
    <property type="evidence" value="ECO:0007669"/>
    <property type="project" value="UniProtKB-KW"/>
</dbReference>
<dbReference type="PROSITE" id="PS00028">
    <property type="entry name" value="ZINC_FINGER_C2H2_1"/>
    <property type="match status" value="1"/>
</dbReference>
<keyword evidence="1" id="KW-0862">Zinc</keyword>
<dbReference type="InParanoid" id="A0A0D0DUF6"/>
<dbReference type="Gene3D" id="3.30.160.60">
    <property type="entry name" value="Classic Zinc Finger"/>
    <property type="match status" value="1"/>
</dbReference>
<dbReference type="STRING" id="930991.A0A0D0DUF6"/>
<dbReference type="InterPro" id="IPR036236">
    <property type="entry name" value="Znf_C2H2_sf"/>
</dbReference>
<feature type="domain" description="C2H2-type" evidence="2">
    <location>
        <begin position="163"/>
        <end position="189"/>
    </location>
</feature>
<keyword evidence="4" id="KW-1185">Reference proteome</keyword>
<accession>A0A0D0DUF6</accession>
<keyword evidence="1" id="KW-0479">Metal-binding</keyword>
<keyword evidence="1" id="KW-0863">Zinc-finger</keyword>
<gene>
    <name evidence="3" type="ORF">PAXRUDRAFT_831998</name>
</gene>
<sequence length="189" mass="20963">MTHLPAGGLLSNYPSQHVPTCTHNQTFISSHPHQIAAASQQGSIRNWGPEQIGILVPSTQYFGYPRITHLTHPTRVQGQAPPAQVATASGGYECAWLVRNLRCGGQFATFAELVVHLGQAHEARGTAQKLLICQWDDGGGPCLSTFRRDNVQRHIRSHFRIRKFCEACGKSYSRADSLKKHVKNYHLGR</sequence>
<evidence type="ECO:0000313" key="4">
    <source>
        <dbReference type="Proteomes" id="UP000054538"/>
    </source>
</evidence>
<dbReference type="AlphaFoldDB" id="A0A0D0DUF6"/>
<dbReference type="Proteomes" id="UP000054538">
    <property type="component" value="Unassembled WGS sequence"/>
</dbReference>
<dbReference type="SUPFAM" id="SSF57667">
    <property type="entry name" value="beta-beta-alpha zinc fingers"/>
    <property type="match status" value="1"/>
</dbReference>
<proteinExistence type="predicted"/>
<reference evidence="4" key="2">
    <citation type="submission" date="2015-01" db="EMBL/GenBank/DDBJ databases">
        <title>Evolutionary Origins and Diversification of the Mycorrhizal Mutualists.</title>
        <authorList>
            <consortium name="DOE Joint Genome Institute"/>
            <consortium name="Mycorrhizal Genomics Consortium"/>
            <person name="Kohler A."/>
            <person name="Kuo A."/>
            <person name="Nagy L.G."/>
            <person name="Floudas D."/>
            <person name="Copeland A."/>
            <person name="Barry K.W."/>
            <person name="Cichocki N."/>
            <person name="Veneault-Fourrey C."/>
            <person name="LaButti K."/>
            <person name="Lindquist E.A."/>
            <person name="Lipzen A."/>
            <person name="Lundell T."/>
            <person name="Morin E."/>
            <person name="Murat C."/>
            <person name="Riley R."/>
            <person name="Ohm R."/>
            <person name="Sun H."/>
            <person name="Tunlid A."/>
            <person name="Henrissat B."/>
            <person name="Grigoriev I.V."/>
            <person name="Hibbett D.S."/>
            <person name="Martin F."/>
        </authorList>
    </citation>
    <scope>NUCLEOTIDE SEQUENCE [LARGE SCALE GENOMIC DNA]</scope>
    <source>
        <strain evidence="4">Ve08.2h10</strain>
    </source>
</reference>
<dbReference type="PROSITE" id="PS50157">
    <property type="entry name" value="ZINC_FINGER_C2H2_2"/>
    <property type="match status" value="1"/>
</dbReference>
<evidence type="ECO:0000259" key="2">
    <source>
        <dbReference type="PROSITE" id="PS50157"/>
    </source>
</evidence>
<organism evidence="3 4">
    <name type="scientific">Paxillus rubicundulus Ve08.2h10</name>
    <dbReference type="NCBI Taxonomy" id="930991"/>
    <lineage>
        <taxon>Eukaryota</taxon>
        <taxon>Fungi</taxon>
        <taxon>Dikarya</taxon>
        <taxon>Basidiomycota</taxon>
        <taxon>Agaricomycotina</taxon>
        <taxon>Agaricomycetes</taxon>
        <taxon>Agaricomycetidae</taxon>
        <taxon>Boletales</taxon>
        <taxon>Paxilineae</taxon>
        <taxon>Paxillaceae</taxon>
        <taxon>Paxillus</taxon>
    </lineage>
</organism>
<dbReference type="OrthoDB" id="2649786at2759"/>
<dbReference type="Pfam" id="PF00096">
    <property type="entry name" value="zf-C2H2"/>
    <property type="match status" value="1"/>
</dbReference>
<reference evidence="3 4" key="1">
    <citation type="submission" date="2014-04" db="EMBL/GenBank/DDBJ databases">
        <authorList>
            <consortium name="DOE Joint Genome Institute"/>
            <person name="Kuo A."/>
            <person name="Kohler A."/>
            <person name="Jargeat P."/>
            <person name="Nagy L.G."/>
            <person name="Floudas D."/>
            <person name="Copeland A."/>
            <person name="Barry K.W."/>
            <person name="Cichocki N."/>
            <person name="Veneault-Fourrey C."/>
            <person name="LaButti K."/>
            <person name="Lindquist E.A."/>
            <person name="Lipzen A."/>
            <person name="Lundell T."/>
            <person name="Morin E."/>
            <person name="Murat C."/>
            <person name="Sun H."/>
            <person name="Tunlid A."/>
            <person name="Henrissat B."/>
            <person name="Grigoriev I.V."/>
            <person name="Hibbett D.S."/>
            <person name="Martin F."/>
            <person name="Nordberg H.P."/>
            <person name="Cantor M.N."/>
            <person name="Hua S.X."/>
        </authorList>
    </citation>
    <scope>NUCLEOTIDE SEQUENCE [LARGE SCALE GENOMIC DNA]</scope>
    <source>
        <strain evidence="3 4">Ve08.2h10</strain>
    </source>
</reference>
<name>A0A0D0DUF6_9AGAM</name>
<evidence type="ECO:0000256" key="1">
    <source>
        <dbReference type="PROSITE-ProRule" id="PRU00042"/>
    </source>
</evidence>
<evidence type="ECO:0000313" key="3">
    <source>
        <dbReference type="EMBL" id="KIK84610.1"/>
    </source>
</evidence>
<protein>
    <recommendedName>
        <fullName evidence="2">C2H2-type domain-containing protein</fullName>
    </recommendedName>
</protein>